<feature type="domain" description="RNA polymerase sigma factor 70 region 4 type 2" evidence="8">
    <location>
        <begin position="152"/>
        <end position="202"/>
    </location>
</feature>
<evidence type="ECO:0000259" key="8">
    <source>
        <dbReference type="Pfam" id="PF08281"/>
    </source>
</evidence>
<accession>A0ABQ4N249</accession>
<comment type="caution">
    <text evidence="9">The sequence shown here is derived from an EMBL/GenBank/DDBJ whole genome shotgun (WGS) entry which is preliminary data.</text>
</comment>
<evidence type="ECO:0000256" key="5">
    <source>
        <dbReference type="ARBA" id="ARBA00023163"/>
    </source>
</evidence>
<dbReference type="InterPro" id="IPR000838">
    <property type="entry name" value="RNA_pol_sigma70_ECF_CS"/>
</dbReference>
<dbReference type="InterPro" id="IPR039425">
    <property type="entry name" value="RNA_pol_sigma-70-like"/>
</dbReference>
<dbReference type="SUPFAM" id="SSF88659">
    <property type="entry name" value="Sigma3 and sigma4 domains of RNA polymerase sigma factors"/>
    <property type="match status" value="1"/>
</dbReference>
<evidence type="ECO:0000256" key="6">
    <source>
        <dbReference type="RuleBase" id="RU000716"/>
    </source>
</evidence>
<dbReference type="Gene3D" id="1.10.1740.10">
    <property type="match status" value="1"/>
</dbReference>
<dbReference type="InterPro" id="IPR013324">
    <property type="entry name" value="RNA_pol_sigma_r3/r4-like"/>
</dbReference>
<feature type="domain" description="RNA polymerase sigma-70 region 2" evidence="7">
    <location>
        <begin position="27"/>
        <end position="91"/>
    </location>
</feature>
<keyword evidence="4 6" id="KW-0238">DNA-binding</keyword>
<comment type="similarity">
    <text evidence="1 6">Belongs to the sigma-70 factor family. ECF subfamily.</text>
</comment>
<name>A0ABQ4N249_9BACL</name>
<dbReference type="Gene3D" id="1.10.10.10">
    <property type="entry name" value="Winged helix-like DNA-binding domain superfamily/Winged helix DNA-binding domain"/>
    <property type="match status" value="1"/>
</dbReference>
<dbReference type="Pfam" id="PF04542">
    <property type="entry name" value="Sigma70_r2"/>
    <property type="match status" value="1"/>
</dbReference>
<keyword evidence="2 6" id="KW-0805">Transcription regulation</keyword>
<gene>
    <name evidence="9" type="ORF">PACILC2_07610</name>
</gene>
<dbReference type="InterPro" id="IPR007627">
    <property type="entry name" value="RNA_pol_sigma70_r2"/>
</dbReference>
<dbReference type="SUPFAM" id="SSF88946">
    <property type="entry name" value="Sigma2 domain of RNA polymerase sigma factors"/>
    <property type="match status" value="1"/>
</dbReference>
<sequence length="238" mass="27735">MDESFAADDSTLAAQAREGDHAAFYELVRRHRARACGIARSIMRDDHLAEDIVQEALIRAFLHLGTLADTGRFLPWFHRIVRTQARMKLRRGGLYRRELPLTVLAPRFSRDDPGYWNQVDGKLFHTEERFAEPFGAADEPSAELMRKEMLAAIVGLLDCLNRKERDIFEAHFFRELSPKEIAECFRTSPAYIYNSLSKARNKVRNERLRVYVRDYVAQRRIEGLPVRRMLDASIIRFH</sequence>
<evidence type="ECO:0000256" key="4">
    <source>
        <dbReference type="ARBA" id="ARBA00023125"/>
    </source>
</evidence>
<keyword evidence="3 6" id="KW-0731">Sigma factor</keyword>
<dbReference type="InterPro" id="IPR014284">
    <property type="entry name" value="RNA_pol_sigma-70_dom"/>
</dbReference>
<dbReference type="PANTHER" id="PTHR43133">
    <property type="entry name" value="RNA POLYMERASE ECF-TYPE SIGMA FACTO"/>
    <property type="match status" value="1"/>
</dbReference>
<dbReference type="PANTHER" id="PTHR43133:SF51">
    <property type="entry name" value="RNA POLYMERASE SIGMA FACTOR"/>
    <property type="match status" value="1"/>
</dbReference>
<evidence type="ECO:0000256" key="1">
    <source>
        <dbReference type="ARBA" id="ARBA00010641"/>
    </source>
</evidence>
<evidence type="ECO:0000256" key="2">
    <source>
        <dbReference type="ARBA" id="ARBA00023015"/>
    </source>
</evidence>
<keyword evidence="10" id="KW-1185">Reference proteome</keyword>
<proteinExistence type="inferred from homology"/>
<evidence type="ECO:0000259" key="7">
    <source>
        <dbReference type="Pfam" id="PF04542"/>
    </source>
</evidence>
<dbReference type="EMBL" id="BOVJ01000023">
    <property type="protein sequence ID" value="GIQ62193.1"/>
    <property type="molecule type" value="Genomic_DNA"/>
</dbReference>
<dbReference type="InterPro" id="IPR036388">
    <property type="entry name" value="WH-like_DNA-bd_sf"/>
</dbReference>
<organism evidence="9 10">
    <name type="scientific">Paenibacillus cisolokensis</name>
    <dbReference type="NCBI Taxonomy" id="1658519"/>
    <lineage>
        <taxon>Bacteria</taxon>
        <taxon>Bacillati</taxon>
        <taxon>Bacillota</taxon>
        <taxon>Bacilli</taxon>
        <taxon>Bacillales</taxon>
        <taxon>Paenibacillaceae</taxon>
        <taxon>Paenibacillus</taxon>
    </lineage>
</organism>
<dbReference type="Pfam" id="PF08281">
    <property type="entry name" value="Sigma70_r4_2"/>
    <property type="match status" value="1"/>
</dbReference>
<dbReference type="InterPro" id="IPR013249">
    <property type="entry name" value="RNA_pol_sigma70_r4_t2"/>
</dbReference>
<dbReference type="NCBIfam" id="TIGR02937">
    <property type="entry name" value="sigma70-ECF"/>
    <property type="match status" value="1"/>
</dbReference>
<dbReference type="InterPro" id="IPR013325">
    <property type="entry name" value="RNA_pol_sigma_r2"/>
</dbReference>
<dbReference type="PROSITE" id="PS01063">
    <property type="entry name" value="SIGMA70_ECF"/>
    <property type="match status" value="1"/>
</dbReference>
<evidence type="ECO:0000313" key="10">
    <source>
        <dbReference type="Proteomes" id="UP000680304"/>
    </source>
</evidence>
<protein>
    <recommendedName>
        <fullName evidence="6">RNA polymerase sigma factor</fullName>
    </recommendedName>
</protein>
<reference evidence="9 10" key="1">
    <citation type="submission" date="2021-04" db="EMBL/GenBank/DDBJ databases">
        <title>Draft genome sequence of Paenibacillus cisolokensis, LC2-13A.</title>
        <authorList>
            <person name="Uke A."/>
            <person name="Chhe C."/>
            <person name="Baramee S."/>
            <person name="Kosugi A."/>
        </authorList>
    </citation>
    <scope>NUCLEOTIDE SEQUENCE [LARGE SCALE GENOMIC DNA]</scope>
    <source>
        <strain evidence="9 10">LC2-13A</strain>
    </source>
</reference>
<evidence type="ECO:0000256" key="3">
    <source>
        <dbReference type="ARBA" id="ARBA00023082"/>
    </source>
</evidence>
<evidence type="ECO:0000313" key="9">
    <source>
        <dbReference type="EMBL" id="GIQ62193.1"/>
    </source>
</evidence>
<dbReference type="RefSeq" id="WP_062490714.1">
    <property type="nucleotide sequence ID" value="NZ_BOVJ01000023.1"/>
</dbReference>
<dbReference type="Proteomes" id="UP000680304">
    <property type="component" value="Unassembled WGS sequence"/>
</dbReference>
<keyword evidence="5 6" id="KW-0804">Transcription</keyword>